<dbReference type="InterPro" id="IPR050509">
    <property type="entry name" value="CoA-transferase_III"/>
</dbReference>
<dbReference type="AlphaFoldDB" id="A0A8A4TIW7"/>
<dbReference type="EMBL" id="CP071793">
    <property type="protein sequence ID" value="QTD49969.1"/>
    <property type="molecule type" value="Genomic_DNA"/>
</dbReference>
<evidence type="ECO:0000313" key="1">
    <source>
        <dbReference type="EMBL" id="QTD49969.1"/>
    </source>
</evidence>
<dbReference type="GO" id="GO:0016740">
    <property type="term" value="F:transferase activity"/>
    <property type="evidence" value="ECO:0007669"/>
    <property type="project" value="UniProtKB-KW"/>
</dbReference>
<proteinExistence type="predicted"/>
<dbReference type="RefSeq" id="WP_237379600.1">
    <property type="nucleotide sequence ID" value="NZ_CP071793.1"/>
</dbReference>
<dbReference type="KEGG" id="scor:J3U87_30675"/>
<sequence>MPQHTHHAPKNQIPAADRFRSAQFPRVAHDEPAGISLFLERLAHADADCAISVTTLNRLWHECEMDDIEPSAEQNATNTGSLTWHPASFCRLAEGLGALLVRHPSMALAIEHIAFRIGLGTRREPAASAESGFGVFGRPWHDEPLTLSPSPTQTGAWVLDGVAVNPGPTSTPMLLPVTFTDHSATKSSEERSAWLLVKPPETCRAATEGDAPLVGTVTRWQFKSLAIEGTQLVATWSTGDPTFRNGGSEFLALWWCFVASGMASQIMANTPMGPAGSGANFEWEREWFAARTLADLALVRTPLQNDGAEPLATAISDLTRMAADKTRHTAIWILNQVQETTTAWQKGTRTLMASSDWLRTWVPSFSPQGPFFANLPIPNAKPEVETPIRSAATPAPSEPDLAKGPLTGVRILDFTRLYPGPLATMLMAEMGADVIKLEDPARPDHMRQYPPFVGDQAAGHLAVNRSKRSLAIDTGNERGQAVIRRLLPEFDVFIEGFKPGVMAAMGLDFENTSAINPRLIQVSVTGFGHTGPYRDKAGHDLNYIGYSGLLDGNRDGNGTPILPGAQVADVAGGAYMAVIGTLAALRARDAGGKGQHVDVAMLDGVLPLLSLQLAHMQAATGGEQRPVDLLSGGLPAYGVYRCKDDKWIALGMLEPKFWKRFCGCVGKPDWVGRHFEMGIAGKGLREELSALFATRTRDAWVALTEEANACLSPILTSSELAADAQLQARGMLPEPSPPKGLRFFGAGIPLKFSGTPGTMRGPAPELGADTEAVLRDLGMNPEEIESLKRDKVIWTV</sequence>
<dbReference type="Pfam" id="PF02515">
    <property type="entry name" value="CoA_transf_3"/>
    <property type="match status" value="1"/>
</dbReference>
<dbReference type="InterPro" id="IPR023606">
    <property type="entry name" value="CoA-Trfase_III_dom_1_sf"/>
</dbReference>
<gene>
    <name evidence="1" type="ORF">J3U87_30675</name>
</gene>
<reference evidence="1" key="1">
    <citation type="submission" date="2021-03" db="EMBL/GenBank/DDBJ databases">
        <title>Acanthopleuribacteraceae sp. M133.</title>
        <authorList>
            <person name="Wang G."/>
        </authorList>
    </citation>
    <scope>NUCLEOTIDE SEQUENCE</scope>
    <source>
        <strain evidence="1">M133</strain>
    </source>
</reference>
<evidence type="ECO:0000313" key="2">
    <source>
        <dbReference type="Proteomes" id="UP000663929"/>
    </source>
</evidence>
<keyword evidence="2" id="KW-1185">Reference proteome</keyword>
<dbReference type="Proteomes" id="UP000663929">
    <property type="component" value="Chromosome"/>
</dbReference>
<protein>
    <submittedName>
        <fullName evidence="1">CoA transferase</fullName>
    </submittedName>
</protein>
<dbReference type="Gene3D" id="3.40.50.10540">
    <property type="entry name" value="Crotonobetainyl-coa:carnitine coa-transferase, domain 1"/>
    <property type="match status" value="1"/>
</dbReference>
<dbReference type="InterPro" id="IPR044855">
    <property type="entry name" value="CoA-Trfase_III_dom3_sf"/>
</dbReference>
<dbReference type="Gene3D" id="3.30.1540.10">
    <property type="entry name" value="formyl-coa transferase, domain 3"/>
    <property type="match status" value="1"/>
</dbReference>
<accession>A0A8A4TIW7</accession>
<name>A0A8A4TIW7_SULCO</name>
<organism evidence="1 2">
    <name type="scientific">Sulfidibacter corallicola</name>
    <dbReference type="NCBI Taxonomy" id="2818388"/>
    <lineage>
        <taxon>Bacteria</taxon>
        <taxon>Pseudomonadati</taxon>
        <taxon>Acidobacteriota</taxon>
        <taxon>Holophagae</taxon>
        <taxon>Acanthopleuribacterales</taxon>
        <taxon>Acanthopleuribacteraceae</taxon>
        <taxon>Sulfidibacter</taxon>
    </lineage>
</organism>
<keyword evidence="1" id="KW-0808">Transferase</keyword>
<dbReference type="InterPro" id="IPR003673">
    <property type="entry name" value="CoA-Trfase_fam_III"/>
</dbReference>
<dbReference type="SUPFAM" id="SSF89796">
    <property type="entry name" value="CoA-transferase family III (CaiB/BaiF)"/>
    <property type="match status" value="1"/>
</dbReference>
<dbReference type="PANTHER" id="PTHR48228:SF5">
    <property type="entry name" value="ALPHA-METHYLACYL-COA RACEMASE"/>
    <property type="match status" value="1"/>
</dbReference>
<dbReference type="PANTHER" id="PTHR48228">
    <property type="entry name" value="SUCCINYL-COA--D-CITRAMALATE COA-TRANSFERASE"/>
    <property type="match status" value="1"/>
</dbReference>